<evidence type="ECO:0000313" key="11">
    <source>
        <dbReference type="EMBL" id="CAK5282307.1"/>
    </source>
</evidence>
<keyword evidence="4" id="KW-0378">Hydrolase</keyword>
<feature type="domain" description="Adenosine deaminase" evidence="8">
    <location>
        <begin position="31"/>
        <end position="343"/>
    </location>
</feature>
<evidence type="ECO:0000256" key="7">
    <source>
        <dbReference type="ARBA" id="ARBA00048787"/>
    </source>
</evidence>
<evidence type="ECO:0000256" key="5">
    <source>
        <dbReference type="ARBA" id="ARBA00022833"/>
    </source>
</evidence>
<dbReference type="InterPro" id="IPR006330">
    <property type="entry name" value="Ado/ade_deaminase"/>
</dbReference>
<sequence length="352" mass="38197">MSHSTNRILGPCALALSSLTPFQITFLQSLPKAELHAHLNGCIPISTLQDMAREANAGRERESIPEGIKVLADGVVLDQLGDFFGLFPAIYALTSSPSSLRRAARAVLVDFLGDDVSGAAPGAQCAYLELRSTPRETAEMSRMQYVCAVLDEVERYPADRAALIVSLDRRMSAEVLEECIDVACALRKAGRRVVGVDLCGDPQAGDMDILGEYFARAKAAGLGITLHIAETEANSDAETMRLLSYLPNRLGHATFLNAEAREFVRKNDMCIEICLSSNLLCKTVSTLEAHHIRYYLQHKHPIAICTDDTLPFCNSLMGEYALLLAAPPLGLGLSEAEVTELARMSGSARFPL</sequence>
<dbReference type="SUPFAM" id="SSF51556">
    <property type="entry name" value="Metallo-dependent hydrolases"/>
    <property type="match status" value="1"/>
</dbReference>
<dbReference type="PANTHER" id="PTHR11409">
    <property type="entry name" value="ADENOSINE DEAMINASE"/>
    <property type="match status" value="1"/>
</dbReference>
<keyword evidence="3" id="KW-0479">Metal-binding</keyword>
<dbReference type="GO" id="GO:0046103">
    <property type="term" value="P:inosine biosynthetic process"/>
    <property type="evidence" value="ECO:0007669"/>
    <property type="project" value="TreeGrafter"/>
</dbReference>
<dbReference type="EMBL" id="CAVNYO010000451">
    <property type="protein sequence ID" value="CAK5282288.1"/>
    <property type="molecule type" value="Genomic_DNA"/>
</dbReference>
<comment type="catalytic activity">
    <reaction evidence="7">
        <text>N(6)-methyl-AMP + H2O + H(+) = IMP + methylamine</text>
        <dbReference type="Rhea" id="RHEA:16001"/>
        <dbReference type="ChEBI" id="CHEBI:15377"/>
        <dbReference type="ChEBI" id="CHEBI:15378"/>
        <dbReference type="ChEBI" id="CHEBI:58053"/>
        <dbReference type="ChEBI" id="CHEBI:59338"/>
        <dbReference type="ChEBI" id="CHEBI:144842"/>
    </reaction>
    <physiologicalReaction direction="left-to-right" evidence="7">
        <dbReference type="Rhea" id="RHEA:16002"/>
    </physiologicalReaction>
</comment>
<evidence type="ECO:0000256" key="4">
    <source>
        <dbReference type="ARBA" id="ARBA00022801"/>
    </source>
</evidence>
<protein>
    <recommendedName>
        <fullName evidence="8">Adenosine deaminase domain-containing protein</fullName>
    </recommendedName>
</protein>
<dbReference type="GO" id="GO:0006154">
    <property type="term" value="P:adenosine catabolic process"/>
    <property type="evidence" value="ECO:0007669"/>
    <property type="project" value="TreeGrafter"/>
</dbReference>
<dbReference type="GO" id="GO:0004000">
    <property type="term" value="F:adenosine deaminase activity"/>
    <property type="evidence" value="ECO:0007669"/>
    <property type="project" value="TreeGrafter"/>
</dbReference>
<dbReference type="AlphaFoldDB" id="A0AAD2HUY7"/>
<evidence type="ECO:0000313" key="12">
    <source>
        <dbReference type="Proteomes" id="UP001295794"/>
    </source>
</evidence>
<name>A0AAD2HUY7_9AGAR</name>
<evidence type="ECO:0000256" key="2">
    <source>
        <dbReference type="ARBA" id="ARBA00006676"/>
    </source>
</evidence>
<dbReference type="GO" id="GO:0046872">
    <property type="term" value="F:metal ion binding"/>
    <property type="evidence" value="ECO:0007669"/>
    <property type="project" value="UniProtKB-KW"/>
</dbReference>
<evidence type="ECO:0000256" key="1">
    <source>
        <dbReference type="ARBA" id="ARBA00001947"/>
    </source>
</evidence>
<keyword evidence="12" id="KW-1185">Reference proteome</keyword>
<dbReference type="Pfam" id="PF00962">
    <property type="entry name" value="A_deaminase"/>
    <property type="match status" value="1"/>
</dbReference>
<comment type="similarity">
    <text evidence="2">Belongs to the metallo-dependent hydrolases superfamily. Adenosine and AMP deaminases family.</text>
</comment>
<dbReference type="GO" id="GO:0009117">
    <property type="term" value="P:nucleotide metabolic process"/>
    <property type="evidence" value="ECO:0007669"/>
    <property type="project" value="UniProtKB-KW"/>
</dbReference>
<evidence type="ECO:0000256" key="6">
    <source>
        <dbReference type="ARBA" id="ARBA00023080"/>
    </source>
</evidence>
<dbReference type="Gene3D" id="3.20.20.140">
    <property type="entry name" value="Metal-dependent hydrolases"/>
    <property type="match status" value="1"/>
</dbReference>
<dbReference type="InterPro" id="IPR001365">
    <property type="entry name" value="A_deaminase_dom"/>
</dbReference>
<organism evidence="11 12">
    <name type="scientific">Mycena citricolor</name>
    <dbReference type="NCBI Taxonomy" id="2018698"/>
    <lineage>
        <taxon>Eukaryota</taxon>
        <taxon>Fungi</taxon>
        <taxon>Dikarya</taxon>
        <taxon>Basidiomycota</taxon>
        <taxon>Agaricomycotina</taxon>
        <taxon>Agaricomycetes</taxon>
        <taxon>Agaricomycetidae</taxon>
        <taxon>Agaricales</taxon>
        <taxon>Marasmiineae</taxon>
        <taxon>Mycenaceae</taxon>
        <taxon>Mycena</taxon>
    </lineage>
</organism>
<proteinExistence type="inferred from homology"/>
<evidence type="ECO:0000259" key="8">
    <source>
        <dbReference type="Pfam" id="PF00962"/>
    </source>
</evidence>
<gene>
    <name evidence="9" type="ORF">MYCIT1_LOCUS33893</name>
    <name evidence="10" type="ORF">MYCIT1_LOCUS33922</name>
    <name evidence="11" type="ORF">MYCIT1_LOCUS33962</name>
</gene>
<dbReference type="EMBL" id="CAVNYO010000450">
    <property type="protein sequence ID" value="CAK5282273.1"/>
    <property type="molecule type" value="Genomic_DNA"/>
</dbReference>
<reference evidence="11" key="1">
    <citation type="submission" date="2023-11" db="EMBL/GenBank/DDBJ databases">
        <authorList>
            <person name="De Vega J J."/>
            <person name="De Vega J J."/>
        </authorList>
    </citation>
    <scope>NUCLEOTIDE SEQUENCE</scope>
</reference>
<comment type="caution">
    <text evidence="11">The sequence shown here is derived from an EMBL/GenBank/DDBJ whole genome shotgun (WGS) entry which is preliminary data.</text>
</comment>
<dbReference type="InterPro" id="IPR032466">
    <property type="entry name" value="Metal_Hydrolase"/>
</dbReference>
<dbReference type="Proteomes" id="UP001295794">
    <property type="component" value="Unassembled WGS sequence"/>
</dbReference>
<evidence type="ECO:0000313" key="10">
    <source>
        <dbReference type="EMBL" id="CAK5282288.1"/>
    </source>
</evidence>
<evidence type="ECO:0000313" key="9">
    <source>
        <dbReference type="EMBL" id="CAK5282273.1"/>
    </source>
</evidence>
<dbReference type="EMBL" id="CAVNYO010000452">
    <property type="protein sequence ID" value="CAK5282307.1"/>
    <property type="molecule type" value="Genomic_DNA"/>
</dbReference>
<evidence type="ECO:0000256" key="3">
    <source>
        <dbReference type="ARBA" id="ARBA00022723"/>
    </source>
</evidence>
<keyword evidence="5" id="KW-0862">Zinc</keyword>
<comment type="cofactor">
    <cofactor evidence="1">
        <name>Zn(2+)</name>
        <dbReference type="ChEBI" id="CHEBI:29105"/>
    </cofactor>
</comment>
<dbReference type="PANTHER" id="PTHR11409:SF42">
    <property type="entry name" value="ADENOSINE DEAMINASE-LIKE PROTEIN"/>
    <property type="match status" value="1"/>
</dbReference>
<accession>A0AAD2HUY7</accession>
<keyword evidence="6" id="KW-0546">Nucleotide metabolism</keyword>